<proteinExistence type="predicted"/>
<accession>A0A8S5Q606</accession>
<sequence>MGYDIAVREYLKPRRIFYTEVDEEGNAPVPGLTVVRVIELRDKNGFDIGFDLDPCGRCFHVWRDDLAGQTLRAVCEVAFYPLEDGQDEPQLPEYAHAALADYICYRHLSSGNLAKQSRAQFYQTSFYQAMQRIRPEGMGSVTRFRNLYEVTDARYCR</sequence>
<reference evidence="1" key="1">
    <citation type="journal article" date="2021" name="Proc. Natl. Acad. Sci. U.S.A.">
        <title>A Catalog of Tens of Thousands of Viruses from Human Metagenomes Reveals Hidden Associations with Chronic Diseases.</title>
        <authorList>
            <person name="Tisza M.J."/>
            <person name="Buck C.B."/>
        </authorList>
    </citation>
    <scope>NUCLEOTIDE SEQUENCE</scope>
    <source>
        <strain evidence="1">CtJaJ36</strain>
    </source>
</reference>
<organism evidence="1">
    <name type="scientific">Podoviridae sp. ctJaJ36</name>
    <dbReference type="NCBI Taxonomy" id="2825243"/>
    <lineage>
        <taxon>Viruses</taxon>
        <taxon>Duplodnaviria</taxon>
        <taxon>Heunggongvirae</taxon>
        <taxon>Uroviricota</taxon>
        <taxon>Caudoviricetes</taxon>
    </lineage>
</organism>
<name>A0A8S5Q606_9CAUD</name>
<evidence type="ECO:0000313" key="1">
    <source>
        <dbReference type="EMBL" id="DAE14751.1"/>
    </source>
</evidence>
<dbReference type="EMBL" id="BK015592">
    <property type="protein sequence ID" value="DAE14751.1"/>
    <property type="molecule type" value="Genomic_DNA"/>
</dbReference>
<protein>
    <submittedName>
        <fullName evidence="1">Uncharacterized protein</fullName>
    </submittedName>
</protein>